<dbReference type="GO" id="GO:0032454">
    <property type="term" value="F:histone H3K9 demethylase activity"/>
    <property type="evidence" value="ECO:0007669"/>
    <property type="project" value="TreeGrafter"/>
</dbReference>
<dbReference type="GO" id="GO:0005634">
    <property type="term" value="C:nucleus"/>
    <property type="evidence" value="ECO:0007669"/>
    <property type="project" value="TreeGrafter"/>
</dbReference>
<dbReference type="eggNOG" id="KOG0958">
    <property type="taxonomic scope" value="Eukaryota"/>
</dbReference>
<dbReference type="PROSITE" id="PS51184">
    <property type="entry name" value="JMJC"/>
    <property type="match status" value="1"/>
</dbReference>
<proteinExistence type="predicted"/>
<dbReference type="PANTHER" id="PTHR10694:SF7">
    <property type="entry name" value="[HISTONE H3]-TRIMETHYL-L-LYSINE(9) DEMETHYLASE"/>
    <property type="match status" value="1"/>
</dbReference>
<dbReference type="Proteomes" id="UP000030151">
    <property type="component" value="Unassembled WGS sequence"/>
</dbReference>
<dbReference type="SUPFAM" id="SSF51197">
    <property type="entry name" value="Clavaminate synthase-like"/>
    <property type="match status" value="1"/>
</dbReference>
<dbReference type="GO" id="GO:0051864">
    <property type="term" value="F:histone H3K36 demethylase activity"/>
    <property type="evidence" value="ECO:0007669"/>
    <property type="project" value="TreeGrafter"/>
</dbReference>
<feature type="region of interest" description="Disordered" evidence="1">
    <location>
        <begin position="25"/>
        <end position="46"/>
    </location>
</feature>
<feature type="compositionally biased region" description="Polar residues" evidence="1">
    <location>
        <begin position="105"/>
        <end position="116"/>
    </location>
</feature>
<dbReference type="AlphaFoldDB" id="A0A014PI55"/>
<feature type="domain" description="JmjC" evidence="2">
    <location>
        <begin position="278"/>
        <end position="448"/>
    </location>
</feature>
<feature type="compositionally biased region" description="Polar residues" evidence="1">
    <location>
        <begin position="125"/>
        <end position="141"/>
    </location>
</feature>
<dbReference type="EMBL" id="JELW01000091">
    <property type="protein sequence ID" value="EXU95246.1"/>
    <property type="molecule type" value="Genomic_DNA"/>
</dbReference>
<evidence type="ECO:0000313" key="4">
    <source>
        <dbReference type="Proteomes" id="UP000030151"/>
    </source>
</evidence>
<accession>A0A014PI55</accession>
<feature type="compositionally biased region" description="Polar residues" evidence="1">
    <location>
        <begin position="68"/>
        <end position="91"/>
    </location>
</feature>
<sequence>MTELEAKINKLESLLTSVQNQLERLAAKGHGGRKRKSRSRPLRTPEWEAITKAFSELRRDVEDIKKTLSSQESDTHSQMNGWTPSQDQSGRISDVGTRLWPSLTMSQESTHPSKQVNAFREGTSCEKSNSRSVSPASLETDSEVISASPLTSATSDGANSPVFAHWQVQTISVADMGDNLVGNLSKFALSDSFSNIITIEDLYQVEWKDVAKLLDIQQGYAHLFVTYKPVDVMPACTMLVKDISRQRPRQFKFPDPSTPINRPSLHDISKYLEQTVKDPPESSLTYYVGPRLTTCFDHLLHSGPELSKLDNIAGVNSVYDHLGERGSGTAFHHEDARLWSCNLTLFGWKAWILIREHHTAKFEDFVRTKWPDKCDQFVRHCCLLFAPSSLRDRGIEFDIRCTGPGDLLVTKPRQYHAVINFTNSYAISTNFLPPGEDAIPPGLRVCSECGLRNLYKQVKMAKPRATPVNKRVSIHQAVSEVSEHRVSPNHLQELKCKENAKESVNSVCTTPIEDPNGHQHDQVLKLVAAMQSRSALLQFCAMVKASRAQSSSRSFKNTNSYEERLVQCVTNLNISETDSDVQKLRVRLDQIRLVDHLENSRTGQLRCSSEVKQRVLRAVNWPEAKLEGHQKKGSKWRKVRGTFTGILCFIFPQRGNPDKIKQKDYLDLANNPRLLAAFHDLLRNDYTQTMCAAGEAFEDSLTGGSLAQFRWEAENVDIWSLPEEEILPYMAPTCHSHVRGEASP</sequence>
<gene>
    <name evidence="3" type="ORF">X797_011682</name>
</gene>
<dbReference type="Gene3D" id="2.60.120.650">
    <property type="entry name" value="Cupin"/>
    <property type="match status" value="1"/>
</dbReference>
<organism evidence="3 4">
    <name type="scientific">Metarhizium robertsii</name>
    <dbReference type="NCBI Taxonomy" id="568076"/>
    <lineage>
        <taxon>Eukaryota</taxon>
        <taxon>Fungi</taxon>
        <taxon>Dikarya</taxon>
        <taxon>Ascomycota</taxon>
        <taxon>Pezizomycotina</taxon>
        <taxon>Sordariomycetes</taxon>
        <taxon>Hypocreomycetidae</taxon>
        <taxon>Hypocreales</taxon>
        <taxon>Clavicipitaceae</taxon>
        <taxon>Metarhizium</taxon>
    </lineage>
</organism>
<dbReference type="OrthoDB" id="5153694at2759"/>
<evidence type="ECO:0000256" key="1">
    <source>
        <dbReference type="SAM" id="MobiDB-lite"/>
    </source>
</evidence>
<dbReference type="InterPro" id="IPR003347">
    <property type="entry name" value="JmjC_dom"/>
</dbReference>
<feature type="region of interest" description="Disordered" evidence="1">
    <location>
        <begin position="68"/>
        <end position="92"/>
    </location>
</feature>
<dbReference type="HOGENOM" id="CLU_397442_0_0_1"/>
<dbReference type="GO" id="GO:0000785">
    <property type="term" value="C:chromatin"/>
    <property type="evidence" value="ECO:0007669"/>
    <property type="project" value="TreeGrafter"/>
</dbReference>
<dbReference type="PANTHER" id="PTHR10694">
    <property type="entry name" value="LYSINE-SPECIFIC DEMETHYLASE"/>
    <property type="match status" value="1"/>
</dbReference>
<feature type="region of interest" description="Disordered" evidence="1">
    <location>
        <begin position="105"/>
        <end position="141"/>
    </location>
</feature>
<protein>
    <submittedName>
        <fullName evidence="3">JmjC domain protein</fullName>
    </submittedName>
</protein>
<reference evidence="3 4" key="1">
    <citation type="submission" date="2014-02" db="EMBL/GenBank/DDBJ databases">
        <title>The genome sequence of the entomopathogenic fungus Metarhizium robertsii ARSEF 2575.</title>
        <authorList>
            <person name="Giuliano Garisto Donzelli B."/>
            <person name="Roe B.A."/>
            <person name="Macmil S.L."/>
            <person name="Krasnoff S.B."/>
            <person name="Gibson D.M."/>
        </authorList>
    </citation>
    <scope>NUCLEOTIDE SEQUENCE [LARGE SCALE GENOMIC DNA]</scope>
    <source>
        <strain evidence="3 4">ARSEF 2575</strain>
    </source>
</reference>
<dbReference type="Pfam" id="PF02373">
    <property type="entry name" value="JmjC"/>
    <property type="match status" value="1"/>
</dbReference>
<evidence type="ECO:0000259" key="2">
    <source>
        <dbReference type="PROSITE" id="PS51184"/>
    </source>
</evidence>
<dbReference type="GO" id="GO:0010468">
    <property type="term" value="P:regulation of gene expression"/>
    <property type="evidence" value="ECO:0007669"/>
    <property type="project" value="TreeGrafter"/>
</dbReference>
<name>A0A014PI55_9HYPO</name>
<feature type="compositionally biased region" description="Basic residues" evidence="1">
    <location>
        <begin position="30"/>
        <end position="41"/>
    </location>
</feature>
<comment type="caution">
    <text evidence="3">The sequence shown here is derived from an EMBL/GenBank/DDBJ whole genome shotgun (WGS) entry which is preliminary data.</text>
</comment>
<dbReference type="SMART" id="SM00558">
    <property type="entry name" value="JmjC"/>
    <property type="match status" value="1"/>
</dbReference>
<evidence type="ECO:0000313" key="3">
    <source>
        <dbReference type="EMBL" id="EXU95246.1"/>
    </source>
</evidence>